<dbReference type="STRING" id="768704.Desmer_3062"/>
<proteinExistence type="predicted"/>
<evidence type="ECO:0008006" key="3">
    <source>
        <dbReference type="Google" id="ProtNLM"/>
    </source>
</evidence>
<dbReference type="eggNOG" id="COG5460">
    <property type="taxonomic scope" value="Bacteria"/>
</dbReference>
<gene>
    <name evidence="1" type="ordered locus">Desmer_3062</name>
</gene>
<evidence type="ECO:0000313" key="1">
    <source>
        <dbReference type="EMBL" id="AFQ44945.1"/>
    </source>
</evidence>
<organism evidence="1 2">
    <name type="scientific">Desulfosporosinus meridiei (strain ATCC BAA-275 / DSM 13257 / KCTC 12902 / NCIMB 13706 / S10)</name>
    <dbReference type="NCBI Taxonomy" id="768704"/>
    <lineage>
        <taxon>Bacteria</taxon>
        <taxon>Bacillati</taxon>
        <taxon>Bacillota</taxon>
        <taxon>Clostridia</taxon>
        <taxon>Eubacteriales</taxon>
        <taxon>Desulfitobacteriaceae</taxon>
        <taxon>Desulfosporosinus</taxon>
    </lineage>
</organism>
<dbReference type="InterPro" id="IPR018680">
    <property type="entry name" value="DUF2164"/>
</dbReference>
<dbReference type="AlphaFoldDB" id="J7ITB3"/>
<keyword evidence="2" id="KW-1185">Reference proteome</keyword>
<protein>
    <recommendedName>
        <fullName evidence="3">DUF2164 domain-containing protein</fullName>
    </recommendedName>
</protein>
<dbReference type="KEGG" id="dmi:Desmer_3062"/>
<dbReference type="EMBL" id="CP003629">
    <property type="protein sequence ID" value="AFQ44945.1"/>
    <property type="molecule type" value="Genomic_DNA"/>
</dbReference>
<reference evidence="1 2" key="1">
    <citation type="journal article" date="2012" name="J. Bacteriol.">
        <title>Complete genome sequences of Desulfosporosinus orientis DSM765T, Desulfosporosinus youngiae DSM17734T, Desulfosporosinus meridiei DSM13257T, and Desulfosporosinus acidiphilus DSM22704T.</title>
        <authorList>
            <person name="Pester M."/>
            <person name="Brambilla E."/>
            <person name="Alazard D."/>
            <person name="Rattei T."/>
            <person name="Weinmaier T."/>
            <person name="Han J."/>
            <person name="Lucas S."/>
            <person name="Lapidus A."/>
            <person name="Cheng J.F."/>
            <person name="Goodwin L."/>
            <person name="Pitluck S."/>
            <person name="Peters L."/>
            <person name="Ovchinnikova G."/>
            <person name="Teshima H."/>
            <person name="Detter J.C."/>
            <person name="Han C.S."/>
            <person name="Tapia R."/>
            <person name="Land M.L."/>
            <person name="Hauser L."/>
            <person name="Kyrpides N.C."/>
            <person name="Ivanova N.N."/>
            <person name="Pagani I."/>
            <person name="Huntmann M."/>
            <person name="Wei C.L."/>
            <person name="Davenport K.W."/>
            <person name="Daligault H."/>
            <person name="Chain P.S."/>
            <person name="Chen A."/>
            <person name="Mavromatis K."/>
            <person name="Markowitz V."/>
            <person name="Szeto E."/>
            <person name="Mikhailova N."/>
            <person name="Pati A."/>
            <person name="Wagner M."/>
            <person name="Woyke T."/>
            <person name="Ollivier B."/>
            <person name="Klenk H.P."/>
            <person name="Spring S."/>
            <person name="Loy A."/>
        </authorList>
    </citation>
    <scope>NUCLEOTIDE SEQUENCE [LARGE SCALE GENOMIC DNA]</scope>
    <source>
        <strain evidence="2">ATCC BAA-275 / DSM 13257 / NCIMB 13706 / S10</strain>
    </source>
</reference>
<dbReference type="Proteomes" id="UP000005262">
    <property type="component" value="Chromosome"/>
</dbReference>
<accession>J7ITB3</accession>
<evidence type="ECO:0000313" key="2">
    <source>
        <dbReference type="Proteomes" id="UP000005262"/>
    </source>
</evidence>
<reference evidence="2" key="2">
    <citation type="submission" date="2012-08" db="EMBL/GenBank/DDBJ databases">
        <title>Finished genome of Desulfosporosinus meridiei DSM 13257.</title>
        <authorList>
            <person name="Huntemann M."/>
            <person name="Wei C.-L."/>
            <person name="Han J."/>
            <person name="Detter J.C."/>
            <person name="Han C."/>
            <person name="Davenport K."/>
            <person name="Daligault H."/>
            <person name="Erkkila T."/>
            <person name="Gu W."/>
            <person name="Munk A.C.C."/>
            <person name="Teshima H."/>
            <person name="Xu Y."/>
            <person name="Chain P."/>
            <person name="Tapia R."/>
            <person name="Chen A."/>
            <person name="Krypides N."/>
            <person name="Mavromatis K."/>
            <person name="Markowitz V."/>
            <person name="Szeto E."/>
            <person name="Ivanova N."/>
            <person name="Mikhailova N."/>
            <person name="Ovchinnikova G."/>
            <person name="Pagani I."/>
            <person name="Pati A."/>
            <person name="Goodwin L."/>
            <person name="Peters L."/>
            <person name="Pitluck S."/>
            <person name="Woyke T."/>
            <person name="Pester M."/>
            <person name="Spring S."/>
            <person name="Ollivier B."/>
            <person name="Rattei T."/>
            <person name="Klenk H.-P."/>
            <person name="Wagner M."/>
            <person name="Loy A."/>
        </authorList>
    </citation>
    <scope>NUCLEOTIDE SEQUENCE [LARGE SCALE GENOMIC DNA]</scope>
    <source>
        <strain evidence="2">ATCC BAA-275 / DSM 13257 / NCIMB 13706 / S10</strain>
    </source>
</reference>
<sequence>MHFIKLNNATSVGTYPLFKQNEEHSLIEVSVSEFKNEKALIIRKGVFYSMKKMEIELNKDIREQLVEDLKRYFSKERDEELGNLGAELLLDFILNNIGPYIYNIGIADSYKYMNERVEDLLGLEKRSR</sequence>
<name>J7ITB3_DESMD</name>
<dbReference type="HOGENOM" id="CLU_1956043_0_0_9"/>
<dbReference type="Pfam" id="PF09932">
    <property type="entry name" value="DUF2164"/>
    <property type="match status" value="1"/>
</dbReference>